<dbReference type="Gene3D" id="3.40.630.30">
    <property type="match status" value="1"/>
</dbReference>
<dbReference type="AlphaFoldDB" id="A0A2M9WC69"/>
<dbReference type="SUPFAM" id="SSF55729">
    <property type="entry name" value="Acyl-CoA N-acyltransferases (Nat)"/>
    <property type="match status" value="1"/>
</dbReference>
<protein>
    <submittedName>
        <fullName evidence="2">GNAT family N-acetyltransferase</fullName>
    </submittedName>
</protein>
<comment type="caution">
    <text evidence="2">The sequence shown here is derived from an EMBL/GenBank/DDBJ whole genome shotgun (WGS) entry which is preliminary data.</text>
</comment>
<dbReference type="CDD" id="cd04301">
    <property type="entry name" value="NAT_SF"/>
    <property type="match status" value="1"/>
</dbReference>
<evidence type="ECO:0000313" key="3">
    <source>
        <dbReference type="Proteomes" id="UP000232062"/>
    </source>
</evidence>
<dbReference type="Pfam" id="PF00583">
    <property type="entry name" value="Acetyltransf_1"/>
    <property type="match status" value="1"/>
</dbReference>
<dbReference type="OrthoDB" id="1858440at2"/>
<proteinExistence type="predicted"/>
<evidence type="ECO:0000259" key="1">
    <source>
        <dbReference type="PROSITE" id="PS51186"/>
    </source>
</evidence>
<dbReference type="InterPro" id="IPR000182">
    <property type="entry name" value="GNAT_dom"/>
</dbReference>
<dbReference type="PROSITE" id="PS51186">
    <property type="entry name" value="GNAT"/>
    <property type="match status" value="1"/>
</dbReference>
<dbReference type="Proteomes" id="UP000232062">
    <property type="component" value="Unassembled WGS sequence"/>
</dbReference>
<dbReference type="GO" id="GO:0016747">
    <property type="term" value="F:acyltransferase activity, transferring groups other than amino-acyl groups"/>
    <property type="evidence" value="ECO:0007669"/>
    <property type="project" value="InterPro"/>
</dbReference>
<dbReference type="RefSeq" id="WP_100702107.1">
    <property type="nucleotide sequence ID" value="NZ_MLFP01000030.1"/>
</dbReference>
<evidence type="ECO:0000313" key="2">
    <source>
        <dbReference type="EMBL" id="PJZ05127.1"/>
    </source>
</evidence>
<organism evidence="2 3">
    <name type="scientific">Pantoea rodasii</name>
    <dbReference type="NCBI Taxonomy" id="1076549"/>
    <lineage>
        <taxon>Bacteria</taxon>
        <taxon>Pseudomonadati</taxon>
        <taxon>Pseudomonadota</taxon>
        <taxon>Gammaproteobacteria</taxon>
        <taxon>Enterobacterales</taxon>
        <taxon>Erwiniaceae</taxon>
        <taxon>Pantoea</taxon>
    </lineage>
</organism>
<feature type="domain" description="N-acetyltransferase" evidence="1">
    <location>
        <begin position="2"/>
        <end position="158"/>
    </location>
</feature>
<keyword evidence="3" id="KW-1185">Reference proteome</keyword>
<dbReference type="InterPro" id="IPR016181">
    <property type="entry name" value="Acyl_CoA_acyltransferase"/>
</dbReference>
<sequence>MVSFRPMTEEEYSAYLEYFIPDYAIEIASNYRMSKSDSLTMAKQEISKLLAEGVNTHGQILLSILAKLDVSERHVGYLWYKPDAAMRTVFIYDFHIFNSFQGEGLGKQALRAFKEDLQDKGFKEIRLRVAGDNARAFHVYESSGFGVTGINMSKTVVR</sequence>
<reference evidence="2 3" key="1">
    <citation type="submission" date="2017-11" db="EMBL/GenBank/DDBJ databases">
        <title>The genome sequence of Pantoea rodasii DSM 26611.</title>
        <authorList>
            <person name="Gao J."/>
            <person name="Mao X."/>
            <person name="Sun J."/>
        </authorList>
    </citation>
    <scope>NUCLEOTIDE SEQUENCE [LARGE SCALE GENOMIC DNA]</scope>
    <source>
        <strain evidence="2 3">DSM 26611</strain>
    </source>
</reference>
<gene>
    <name evidence="2" type="ORF">PRCB_13090</name>
</gene>
<dbReference type="STRING" id="1076549.HA45_21690"/>
<name>A0A2M9WC69_9GAMM</name>
<accession>A0A2M9WC69</accession>
<dbReference type="EMBL" id="PIQI01000019">
    <property type="protein sequence ID" value="PJZ05127.1"/>
    <property type="molecule type" value="Genomic_DNA"/>
</dbReference>
<keyword evidence="2" id="KW-0808">Transferase</keyword>